<keyword evidence="3" id="KW-1185">Reference proteome</keyword>
<dbReference type="Proteomes" id="UP001595962">
    <property type="component" value="Unassembled WGS sequence"/>
</dbReference>
<accession>A0ABV9JLB2</accession>
<organism evidence="2 3">
    <name type="scientific">Rheinheimera marina</name>
    <dbReference type="NCBI Taxonomy" id="1774958"/>
    <lineage>
        <taxon>Bacteria</taxon>
        <taxon>Pseudomonadati</taxon>
        <taxon>Pseudomonadota</taxon>
        <taxon>Gammaproteobacteria</taxon>
        <taxon>Chromatiales</taxon>
        <taxon>Chromatiaceae</taxon>
        <taxon>Rheinheimera</taxon>
    </lineage>
</organism>
<feature type="region of interest" description="Disordered" evidence="1">
    <location>
        <begin position="1"/>
        <end position="58"/>
    </location>
</feature>
<proteinExistence type="predicted"/>
<evidence type="ECO:0000256" key="1">
    <source>
        <dbReference type="SAM" id="MobiDB-lite"/>
    </source>
</evidence>
<dbReference type="RefSeq" id="WP_377333310.1">
    <property type="nucleotide sequence ID" value="NZ_JBHSGB010000006.1"/>
</dbReference>
<feature type="compositionally biased region" description="Low complexity" evidence="1">
    <location>
        <begin position="1"/>
        <end position="18"/>
    </location>
</feature>
<evidence type="ECO:0000313" key="2">
    <source>
        <dbReference type="EMBL" id="MFC4655047.1"/>
    </source>
</evidence>
<feature type="compositionally biased region" description="Polar residues" evidence="1">
    <location>
        <begin position="25"/>
        <end position="37"/>
    </location>
</feature>
<comment type="caution">
    <text evidence="2">The sequence shown here is derived from an EMBL/GenBank/DDBJ whole genome shotgun (WGS) entry which is preliminary data.</text>
</comment>
<gene>
    <name evidence="2" type="ORF">ACFO3I_08475</name>
</gene>
<dbReference type="PANTHER" id="PTHR39431">
    <property type="entry name" value="FRPA/C-RELATED PROTEIN"/>
    <property type="match status" value="1"/>
</dbReference>
<dbReference type="EMBL" id="JBHSGB010000006">
    <property type="protein sequence ID" value="MFC4655047.1"/>
    <property type="molecule type" value="Genomic_DNA"/>
</dbReference>
<reference evidence="3" key="1">
    <citation type="journal article" date="2019" name="Int. J. Syst. Evol. Microbiol.">
        <title>The Global Catalogue of Microorganisms (GCM) 10K type strain sequencing project: providing services to taxonomists for standard genome sequencing and annotation.</title>
        <authorList>
            <consortium name="The Broad Institute Genomics Platform"/>
            <consortium name="The Broad Institute Genome Sequencing Center for Infectious Disease"/>
            <person name="Wu L."/>
            <person name="Ma J."/>
        </authorList>
    </citation>
    <scope>NUCLEOTIDE SEQUENCE [LARGE SCALE GENOMIC DNA]</scope>
    <source>
        <strain evidence="3">DT28</strain>
    </source>
</reference>
<dbReference type="PANTHER" id="PTHR39431:SF1">
    <property type="entry name" value="FRPA_C-RELATED PROTEIN"/>
    <property type="match status" value="1"/>
</dbReference>
<evidence type="ECO:0000313" key="3">
    <source>
        <dbReference type="Proteomes" id="UP001595962"/>
    </source>
</evidence>
<name>A0ABV9JLB2_9GAMM</name>
<sequence length="330" mass="35996">MQILSSSQQQQASGASVSYAVRRVSPSQNDQSTVTKDNSSDRSLPATALPTAQSESEEDLAEISKDAQLAFNKQNTVGTIKRLLELLNNGELKGWIDLEKLAKAYAGTPAQSNQSAEAAEAAPAQLVQEWRYSAEHLAAELNGSASFSDGTEVSWSISFEMSYQEFSYSERVEQPMQDPLVLSMNGQPAELTDQTSAFALTAQQSSIRHLASDQYYLAADHNDNGQVDNGTELFGPQSGQGFAELAQHDDDLNGWIDQNDRIWSALNLWRPGDGLYSMKHAGVMALNLNTVATPFTLRQGDQVMGQLQRSAVFLTEDKQAGLLQQIDISV</sequence>
<protein>
    <submittedName>
        <fullName evidence="2">Uncharacterized protein</fullName>
    </submittedName>
</protein>